<proteinExistence type="predicted"/>
<keyword evidence="5" id="KW-0408">Iron</keyword>
<evidence type="ECO:0000313" key="9">
    <source>
        <dbReference type="Proteomes" id="UP000228503"/>
    </source>
</evidence>
<dbReference type="InterPro" id="IPR000385">
    <property type="entry name" value="MoaA_NifB_PqqE_Fe-S-bd_CS"/>
</dbReference>
<evidence type="ECO:0000256" key="6">
    <source>
        <dbReference type="ARBA" id="ARBA00023014"/>
    </source>
</evidence>
<dbReference type="SFLD" id="SFLDS00029">
    <property type="entry name" value="Radical_SAM"/>
    <property type="match status" value="1"/>
</dbReference>
<dbReference type="GO" id="GO:0046872">
    <property type="term" value="F:metal ion binding"/>
    <property type="evidence" value="ECO:0007669"/>
    <property type="project" value="UniProtKB-KW"/>
</dbReference>
<sequence>MWLWIYNMRILETKNQDNNVLHKYKDVYIDSVDGHQLVFKPTSDRGLILLDAPSAFIYRSINSKRTNQDILRLARNQDDQTTLEQINQFIDKLQKVGLVYTKGSTYKRNQPMKRKLSAWFHVTNQCNLRCTYCHVSKTSERMTDEIGKKAIYKMLSDGKKNHFDIVQISFAGGEPLLEFNHITRMVKYGKKAAKEVGIPIEFAMTTNGVLITPKVAKFIKENNFAVAVSLDGIGKYNDMQRMFVNGGPTFKYIEKGIKLLQDENISVHMLTTITKHNVAHLPALFEWCYKNNIAFGTNLFRDNPCAKDLELTLNEDEAIVHLKKAFRQAYEKVLEVKDQTFFYKTMNTILDRVQISRAHDRACGIGFSYMTITHKGQIASCPMTISDPIGSLNDADIVDTMVKKSFTYKQKEIIEISNKCKTCKWKHICCGGCPLAFHLQGSKESNTPDYCKLYKTLIPYLLKIEARRLIRWGW</sequence>
<dbReference type="SUPFAM" id="SSF102114">
    <property type="entry name" value="Radical SAM enzymes"/>
    <property type="match status" value="1"/>
</dbReference>
<organism evidence="8 9">
    <name type="scientific">Candidatus Roizmanbacteria bacterium CG_4_10_14_0_2_um_filter_39_13</name>
    <dbReference type="NCBI Taxonomy" id="1974825"/>
    <lineage>
        <taxon>Bacteria</taxon>
        <taxon>Candidatus Roizmaniibacteriota</taxon>
    </lineage>
</organism>
<accession>A0A2M7TVL9</accession>
<evidence type="ECO:0000259" key="7">
    <source>
        <dbReference type="PROSITE" id="PS51918"/>
    </source>
</evidence>
<keyword evidence="3" id="KW-0949">S-adenosyl-L-methionine</keyword>
<keyword evidence="4" id="KW-0479">Metal-binding</keyword>
<evidence type="ECO:0000256" key="4">
    <source>
        <dbReference type="ARBA" id="ARBA00022723"/>
    </source>
</evidence>
<dbReference type="EMBL" id="PFOB01000073">
    <property type="protein sequence ID" value="PIZ61870.1"/>
    <property type="molecule type" value="Genomic_DNA"/>
</dbReference>
<evidence type="ECO:0000256" key="5">
    <source>
        <dbReference type="ARBA" id="ARBA00023004"/>
    </source>
</evidence>
<gene>
    <name evidence="8" type="ORF">COY16_05850</name>
</gene>
<reference evidence="9" key="1">
    <citation type="submission" date="2017-09" db="EMBL/GenBank/DDBJ databases">
        <title>Depth-based differentiation of microbial function through sediment-hosted aquifers and enrichment of novel symbionts in the deep terrestrial subsurface.</title>
        <authorList>
            <person name="Probst A.J."/>
            <person name="Ladd B."/>
            <person name="Jarett J.K."/>
            <person name="Geller-Mcgrath D.E."/>
            <person name="Sieber C.M.K."/>
            <person name="Emerson J.B."/>
            <person name="Anantharaman K."/>
            <person name="Thomas B.C."/>
            <person name="Malmstrom R."/>
            <person name="Stieglmeier M."/>
            <person name="Klingl A."/>
            <person name="Woyke T."/>
            <person name="Ryan C.M."/>
            <person name="Banfield J.F."/>
        </authorList>
    </citation>
    <scope>NUCLEOTIDE SEQUENCE [LARGE SCALE GENOMIC DNA]</scope>
</reference>
<evidence type="ECO:0000256" key="1">
    <source>
        <dbReference type="ARBA" id="ARBA00001966"/>
    </source>
</evidence>
<dbReference type="NCBIfam" id="TIGR04085">
    <property type="entry name" value="rSAM_more_4Fe4S"/>
    <property type="match status" value="1"/>
</dbReference>
<evidence type="ECO:0000256" key="2">
    <source>
        <dbReference type="ARBA" id="ARBA00022485"/>
    </source>
</evidence>
<dbReference type="CDD" id="cd01335">
    <property type="entry name" value="Radical_SAM"/>
    <property type="match status" value="1"/>
</dbReference>
<name>A0A2M7TVL9_9BACT</name>
<evidence type="ECO:0000256" key="3">
    <source>
        <dbReference type="ARBA" id="ARBA00022691"/>
    </source>
</evidence>
<dbReference type="Pfam" id="PF04055">
    <property type="entry name" value="Radical_SAM"/>
    <property type="match status" value="1"/>
</dbReference>
<dbReference type="Gene3D" id="3.20.20.70">
    <property type="entry name" value="Aldolase class I"/>
    <property type="match status" value="1"/>
</dbReference>
<evidence type="ECO:0000313" key="8">
    <source>
        <dbReference type="EMBL" id="PIZ61870.1"/>
    </source>
</evidence>
<keyword evidence="6" id="KW-0411">Iron-sulfur</keyword>
<dbReference type="PROSITE" id="PS01305">
    <property type="entry name" value="MOAA_NIFB_PQQE"/>
    <property type="match status" value="1"/>
</dbReference>
<dbReference type="InterPro" id="IPR058240">
    <property type="entry name" value="rSAM_sf"/>
</dbReference>
<dbReference type="InterPro" id="IPR023867">
    <property type="entry name" value="Sulphatase_maturase_rSAM"/>
</dbReference>
<keyword evidence="2" id="KW-0004">4Fe-4S</keyword>
<protein>
    <recommendedName>
        <fullName evidence="7">Radical SAM core domain-containing protein</fullName>
    </recommendedName>
</protein>
<feature type="domain" description="Radical SAM core" evidence="7">
    <location>
        <begin position="112"/>
        <end position="344"/>
    </location>
</feature>
<comment type="caution">
    <text evidence="8">The sequence shown here is derived from an EMBL/GenBank/DDBJ whole genome shotgun (WGS) entry which is preliminary data.</text>
</comment>
<dbReference type="Proteomes" id="UP000228503">
    <property type="component" value="Unassembled WGS sequence"/>
</dbReference>
<dbReference type="InterPro" id="IPR007197">
    <property type="entry name" value="rSAM"/>
</dbReference>
<dbReference type="GO" id="GO:0051539">
    <property type="term" value="F:4 iron, 4 sulfur cluster binding"/>
    <property type="evidence" value="ECO:0007669"/>
    <property type="project" value="UniProtKB-KW"/>
</dbReference>
<dbReference type="InterPro" id="IPR013785">
    <property type="entry name" value="Aldolase_TIM"/>
</dbReference>
<dbReference type="InterPro" id="IPR023885">
    <property type="entry name" value="4Fe4S-binding_SPASM_dom"/>
</dbReference>
<dbReference type="GO" id="GO:0016491">
    <property type="term" value="F:oxidoreductase activity"/>
    <property type="evidence" value="ECO:0007669"/>
    <property type="project" value="InterPro"/>
</dbReference>
<dbReference type="SFLD" id="SFLDG01072">
    <property type="entry name" value="dehydrogenase_like"/>
    <property type="match status" value="1"/>
</dbReference>
<dbReference type="SFLD" id="SFLDG01384">
    <property type="entry name" value="thioether_bond_formation_requi"/>
    <property type="match status" value="1"/>
</dbReference>
<dbReference type="PANTHER" id="PTHR43273">
    <property type="entry name" value="ANAEROBIC SULFATASE-MATURATING ENZYME HOMOLOG ASLB-RELATED"/>
    <property type="match status" value="1"/>
</dbReference>
<dbReference type="SFLD" id="SFLDG01067">
    <property type="entry name" value="SPASM/twitch_domain_containing"/>
    <property type="match status" value="1"/>
</dbReference>
<dbReference type="PROSITE" id="PS51918">
    <property type="entry name" value="RADICAL_SAM"/>
    <property type="match status" value="1"/>
</dbReference>
<comment type="cofactor">
    <cofactor evidence="1">
        <name>[4Fe-4S] cluster</name>
        <dbReference type="ChEBI" id="CHEBI:49883"/>
    </cofactor>
</comment>
<dbReference type="PANTHER" id="PTHR43273:SF8">
    <property type="entry name" value="RADICAL SAM DOMAIN PROTEIN"/>
    <property type="match status" value="1"/>
</dbReference>
<dbReference type="AlphaFoldDB" id="A0A2M7TVL9"/>
<dbReference type="SFLD" id="SFLDG01386">
    <property type="entry name" value="main_SPASM_domain-containing"/>
    <property type="match status" value="1"/>
</dbReference>